<dbReference type="EMBL" id="FNPI01000021">
    <property type="protein sequence ID" value="SDZ61100.1"/>
    <property type="molecule type" value="Genomic_DNA"/>
</dbReference>
<dbReference type="Pfam" id="PF20250">
    <property type="entry name" value="FapA_N"/>
    <property type="match status" value="1"/>
</dbReference>
<sequence>MSANKKALSDIISGLKINNDYRIDMYTDSEETEVFEDDLQEDDGFVEVRNHQIFVINPKATGKQPVLLPNPKVRVTINGSIVKKEHVVFEEDDIDWEMPPELEYKVTISKDNLHVYLCIFPEIFKSYHLKNKKRASRFVLEAEAIKRTLNLEEIVSEIVEEVYKKNVRVEINTTAILEELREPTFKEIIIAEGLPVIPSKDGYIKQYFSSTISEVLEEVKGTIDFKNRVKIPTVEAGDTIAHIVPPREGMPGHDVYGEALNPNRPKQIIARAKPRVKLAEDGNVIALVPGRPTLTGSAVKFFDVLEVYEVSSDVDMSTGNIFFNGDVVIRGNVKDNMRVECSGSLFVYGNVYHSVLTASQNIFVYGNVVQSKVNSGQFGLYYSDIYKLSQNLSLSLKTLFNALSQLKHALTSKNIDYKLGHIISTLVESKFSTIPEDVNAFFRINNEMTKSDYDLTLNFKILLNALRKFKDTRSMLTIESEQAIESIQIALRELIQKLESMILEESVITFNSASQSQIKTNGKITVKKEGIINTALFAGSEIIFEKNQSVIRGGKVDAVKKIKAGIVGTPRGKSPILYAGEEIEINELEHAHIMMQGHKITIDEKINKLTLTYSESEDRIVSNKRLPSSF</sequence>
<dbReference type="STRING" id="1503961.SAMN05421736_1215"/>
<gene>
    <name evidence="2" type="ORF">SAMN05421736_1215</name>
</gene>
<dbReference type="AlphaFoldDB" id="A0A1H3UF73"/>
<dbReference type="InterPro" id="IPR005646">
    <property type="entry name" value="FapA"/>
</dbReference>
<proteinExistence type="predicted"/>
<organism evidence="2 3">
    <name type="scientific">Evansella caseinilytica</name>
    <dbReference type="NCBI Taxonomy" id="1503961"/>
    <lineage>
        <taxon>Bacteria</taxon>
        <taxon>Bacillati</taxon>
        <taxon>Bacillota</taxon>
        <taxon>Bacilli</taxon>
        <taxon>Bacillales</taxon>
        <taxon>Bacillaceae</taxon>
        <taxon>Evansella</taxon>
    </lineage>
</organism>
<dbReference type="PANTHER" id="PTHR38032">
    <property type="entry name" value="POLYMERASE-RELATED"/>
    <property type="match status" value="1"/>
</dbReference>
<evidence type="ECO:0000259" key="1">
    <source>
        <dbReference type="Pfam" id="PF20250"/>
    </source>
</evidence>
<reference evidence="3" key="1">
    <citation type="submission" date="2016-10" db="EMBL/GenBank/DDBJ databases">
        <authorList>
            <person name="Varghese N."/>
            <person name="Submissions S."/>
        </authorList>
    </citation>
    <scope>NUCLEOTIDE SEQUENCE [LARGE SCALE GENOMIC DNA]</scope>
    <source>
        <strain evidence="3">SP</strain>
    </source>
</reference>
<name>A0A1H3UF73_9BACI</name>
<protein>
    <recommendedName>
        <fullName evidence="1">Flagellar Assembly Protein A N-terminal region domain-containing protein</fullName>
    </recommendedName>
</protein>
<feature type="domain" description="Flagellar Assembly Protein A N-terminal region" evidence="1">
    <location>
        <begin position="105"/>
        <end position="295"/>
    </location>
</feature>
<keyword evidence="3" id="KW-1185">Reference proteome</keyword>
<evidence type="ECO:0000313" key="3">
    <source>
        <dbReference type="Proteomes" id="UP000198935"/>
    </source>
</evidence>
<dbReference type="InterPro" id="IPR046865">
    <property type="entry name" value="FapA_b_solenoid"/>
</dbReference>
<dbReference type="InterPro" id="IPR046866">
    <property type="entry name" value="FapA_N"/>
</dbReference>
<dbReference type="Proteomes" id="UP000198935">
    <property type="component" value="Unassembled WGS sequence"/>
</dbReference>
<evidence type="ECO:0000313" key="2">
    <source>
        <dbReference type="EMBL" id="SDZ61100.1"/>
    </source>
</evidence>
<dbReference type="Pfam" id="PF03961">
    <property type="entry name" value="FapA"/>
    <property type="match status" value="1"/>
</dbReference>
<dbReference type="PANTHER" id="PTHR38032:SF1">
    <property type="entry name" value="RNA-BINDING PROTEIN KHPB N-TERMINAL DOMAIN-CONTAINING PROTEIN"/>
    <property type="match status" value="1"/>
</dbReference>
<accession>A0A1H3UF73</accession>